<reference evidence="6 7" key="1">
    <citation type="submission" date="2024-03" db="EMBL/GenBank/DDBJ databases">
        <title>High-quality draft genome sequencing of Tistrella sp. BH-R2-4.</title>
        <authorList>
            <person name="Dong C."/>
        </authorList>
    </citation>
    <scope>NUCLEOTIDE SEQUENCE [LARGE SCALE GENOMIC DNA]</scope>
    <source>
        <strain evidence="6 7">BH-R2-4</strain>
    </source>
</reference>
<keyword evidence="6" id="KW-0548">Nucleotidyltransferase</keyword>
<dbReference type="InterPro" id="IPR029787">
    <property type="entry name" value="Nucleotide_cyclase"/>
</dbReference>
<keyword evidence="4" id="KW-1133">Transmembrane helix</keyword>
<keyword evidence="7" id="KW-1185">Reference proteome</keyword>
<evidence type="ECO:0000256" key="1">
    <source>
        <dbReference type="ARBA" id="ARBA00012528"/>
    </source>
</evidence>
<comment type="catalytic activity">
    <reaction evidence="2">
        <text>2 GTP = 3',3'-c-di-GMP + 2 diphosphate</text>
        <dbReference type="Rhea" id="RHEA:24898"/>
        <dbReference type="ChEBI" id="CHEBI:33019"/>
        <dbReference type="ChEBI" id="CHEBI:37565"/>
        <dbReference type="ChEBI" id="CHEBI:58805"/>
        <dbReference type="EC" id="2.7.7.65"/>
    </reaction>
</comment>
<dbReference type="GO" id="GO:0052621">
    <property type="term" value="F:diguanylate cyclase activity"/>
    <property type="evidence" value="ECO:0007669"/>
    <property type="project" value="UniProtKB-EC"/>
</dbReference>
<dbReference type="Proteomes" id="UP001413721">
    <property type="component" value="Unassembled WGS sequence"/>
</dbReference>
<dbReference type="SUPFAM" id="SSF55073">
    <property type="entry name" value="Nucleotide cyclase"/>
    <property type="match status" value="1"/>
</dbReference>
<dbReference type="EMBL" id="JBBKTW010000010">
    <property type="protein sequence ID" value="MEN2991302.1"/>
    <property type="molecule type" value="Genomic_DNA"/>
</dbReference>
<dbReference type="InterPro" id="IPR000160">
    <property type="entry name" value="GGDEF_dom"/>
</dbReference>
<keyword evidence="4" id="KW-0812">Transmembrane</keyword>
<dbReference type="NCBIfam" id="TIGR00254">
    <property type="entry name" value="GGDEF"/>
    <property type="match status" value="1"/>
</dbReference>
<name>A0ABU9YR62_9PROT</name>
<feature type="transmembrane region" description="Helical" evidence="4">
    <location>
        <begin position="95"/>
        <end position="118"/>
    </location>
</feature>
<dbReference type="InterPro" id="IPR043128">
    <property type="entry name" value="Rev_trsase/Diguanyl_cyclase"/>
</dbReference>
<comment type="caution">
    <text evidence="6">The sequence shown here is derived from an EMBL/GenBank/DDBJ whole genome shotgun (WGS) entry which is preliminary data.</text>
</comment>
<evidence type="ECO:0000313" key="7">
    <source>
        <dbReference type="Proteomes" id="UP001413721"/>
    </source>
</evidence>
<dbReference type="CDD" id="cd01949">
    <property type="entry name" value="GGDEF"/>
    <property type="match status" value="1"/>
</dbReference>
<protein>
    <recommendedName>
        <fullName evidence="1">diguanylate cyclase</fullName>
        <ecNumber evidence="1">2.7.7.65</ecNumber>
    </recommendedName>
</protein>
<evidence type="ECO:0000256" key="4">
    <source>
        <dbReference type="SAM" id="Phobius"/>
    </source>
</evidence>
<proteinExistence type="predicted"/>
<keyword evidence="6" id="KW-0808">Transferase</keyword>
<evidence type="ECO:0000259" key="5">
    <source>
        <dbReference type="PROSITE" id="PS50887"/>
    </source>
</evidence>
<evidence type="ECO:0000256" key="3">
    <source>
        <dbReference type="SAM" id="MobiDB-lite"/>
    </source>
</evidence>
<dbReference type="InterPro" id="IPR050469">
    <property type="entry name" value="Diguanylate_Cyclase"/>
</dbReference>
<sequence>MRRIMRCRTARGWAETTPDRAWRRRCRCRFSNTGDPCITADAGRCGGGMIHSGKWAHRLSSMSVFRQVTLMIVVAIIAADLLTAFFYWYFEFDRLPLDILLTTIIVLIIGYPLGFFFIGQNVKLREMAVELDRLSKIDDLTGLLNRRTFFSETRRVAAGGSAPRGAGALLFIDVDHFKAVNDGFGHAVGDLVLREIGSIIRSCISQDDVAARLGGEEFAVFLPGADAAHANQVSETIRETVGRCGRVIPALEGSGITVSIGIATLTPDRQFEEALLRADRSLYAAKERGRNRIVREDEPAHVAGPQQPSQRPIDAGLPAPECRGRPAGLPG</sequence>
<evidence type="ECO:0000256" key="2">
    <source>
        <dbReference type="ARBA" id="ARBA00034247"/>
    </source>
</evidence>
<dbReference type="PROSITE" id="PS50887">
    <property type="entry name" value="GGDEF"/>
    <property type="match status" value="1"/>
</dbReference>
<feature type="domain" description="GGDEF" evidence="5">
    <location>
        <begin position="165"/>
        <end position="298"/>
    </location>
</feature>
<gene>
    <name evidence="6" type="ORF">WG926_23520</name>
</gene>
<dbReference type="PANTHER" id="PTHR45138:SF9">
    <property type="entry name" value="DIGUANYLATE CYCLASE DGCM-RELATED"/>
    <property type="match status" value="1"/>
</dbReference>
<feature type="region of interest" description="Disordered" evidence="3">
    <location>
        <begin position="293"/>
        <end position="331"/>
    </location>
</feature>
<accession>A0ABU9YR62</accession>
<feature type="transmembrane region" description="Helical" evidence="4">
    <location>
        <begin position="68"/>
        <end position="89"/>
    </location>
</feature>
<dbReference type="RefSeq" id="WP_345938418.1">
    <property type="nucleotide sequence ID" value="NZ_JBBKTW010000010.1"/>
</dbReference>
<dbReference type="SMART" id="SM00267">
    <property type="entry name" value="GGDEF"/>
    <property type="match status" value="1"/>
</dbReference>
<dbReference type="Gene3D" id="3.30.70.270">
    <property type="match status" value="1"/>
</dbReference>
<keyword evidence="4" id="KW-0472">Membrane</keyword>
<organism evidence="6 7">
    <name type="scientific">Tistrella arctica</name>
    <dbReference type="NCBI Taxonomy" id="3133430"/>
    <lineage>
        <taxon>Bacteria</taxon>
        <taxon>Pseudomonadati</taxon>
        <taxon>Pseudomonadota</taxon>
        <taxon>Alphaproteobacteria</taxon>
        <taxon>Geminicoccales</taxon>
        <taxon>Geminicoccaceae</taxon>
        <taxon>Tistrella</taxon>
    </lineage>
</organism>
<evidence type="ECO:0000313" key="6">
    <source>
        <dbReference type="EMBL" id="MEN2991302.1"/>
    </source>
</evidence>
<dbReference type="PANTHER" id="PTHR45138">
    <property type="entry name" value="REGULATORY COMPONENTS OF SENSORY TRANSDUCTION SYSTEM"/>
    <property type="match status" value="1"/>
</dbReference>
<dbReference type="EC" id="2.7.7.65" evidence="1"/>
<dbReference type="Pfam" id="PF00990">
    <property type="entry name" value="GGDEF"/>
    <property type="match status" value="1"/>
</dbReference>